<evidence type="ECO:0000313" key="6">
    <source>
        <dbReference type="EMBL" id="CAG8486807.1"/>
    </source>
</evidence>
<comment type="caution">
    <text evidence="6">The sequence shown here is derived from an EMBL/GenBank/DDBJ whole genome shotgun (WGS) entry which is preliminary data.</text>
</comment>
<dbReference type="InterPro" id="IPR050346">
    <property type="entry name" value="FMO-like"/>
</dbReference>
<protein>
    <submittedName>
        <fullName evidence="6">6344_t:CDS:1</fullName>
    </submittedName>
</protein>
<dbReference type="GO" id="GO:0004499">
    <property type="term" value="F:N,N-dimethylaniline monooxygenase activity"/>
    <property type="evidence" value="ECO:0007669"/>
    <property type="project" value="InterPro"/>
</dbReference>
<organism evidence="6 7">
    <name type="scientific">Paraglomus brasilianum</name>
    <dbReference type="NCBI Taxonomy" id="144538"/>
    <lineage>
        <taxon>Eukaryota</taxon>
        <taxon>Fungi</taxon>
        <taxon>Fungi incertae sedis</taxon>
        <taxon>Mucoromycota</taxon>
        <taxon>Glomeromycotina</taxon>
        <taxon>Glomeromycetes</taxon>
        <taxon>Paraglomerales</taxon>
        <taxon>Paraglomeraceae</taxon>
        <taxon>Paraglomus</taxon>
    </lineage>
</organism>
<evidence type="ECO:0000313" key="7">
    <source>
        <dbReference type="Proteomes" id="UP000789739"/>
    </source>
</evidence>
<sequence length="533" mass="60110">MSESTTDYYTFPYKIQKVCVIGAGVAGLIVAKVLMDIGLNVTVYERGGQPGGVWIYSEDTGPVPLFPSTDPMISDPPEEVPDTESSCSSTSHHIRNVSPIYAGLRTNIPTPIMTYFNTSYPPNTPLFSNHEVVLSYLKSFVEEHKLNDVISYNMDVTRVIESENGWEVITKKLKRTENGPTQNDKQKIDLVESNANMEKIGEDRETIPDDNRKDISTHGSDDAEYVGEWREEHFDAVVVCTGHYNVPYIPEINGLKEWANTWPERVLHSKQYRRPDLFEDQPTLVIGSAASGSDISRELASTFKSPVYLSIRSISPLTNVAESVIVKPIVKRFIVSYSDNSNDYDDDSSNYIHEKRSIPYGKVEFIDGTVINVHRIIFATGFMYSYPFLHGIEVGNGKNEDVSKETILVTSGERVYNLYKQVFYIPNPTVSPASLSHAQALLISHVFASRVQLPSLTSMRKAYNSTSIDTMFKTPKAYHEFGTVKAGEYIRELLEWVNSSKNEEAGEKKEVFESWREDMHLGAKELRARELGY</sequence>
<keyword evidence="4" id="KW-0521">NADP</keyword>
<evidence type="ECO:0000256" key="3">
    <source>
        <dbReference type="ARBA" id="ARBA00022827"/>
    </source>
</evidence>
<dbReference type="Pfam" id="PF13450">
    <property type="entry name" value="NAD_binding_8"/>
    <property type="match status" value="1"/>
</dbReference>
<keyword evidence="7" id="KW-1185">Reference proteome</keyword>
<dbReference type="EMBL" id="CAJVPI010000133">
    <property type="protein sequence ID" value="CAG8486807.1"/>
    <property type="molecule type" value="Genomic_DNA"/>
</dbReference>
<evidence type="ECO:0000256" key="2">
    <source>
        <dbReference type="ARBA" id="ARBA00022630"/>
    </source>
</evidence>
<dbReference type="InterPro" id="IPR036188">
    <property type="entry name" value="FAD/NAD-bd_sf"/>
</dbReference>
<reference evidence="6" key="1">
    <citation type="submission" date="2021-06" db="EMBL/GenBank/DDBJ databases">
        <authorList>
            <person name="Kallberg Y."/>
            <person name="Tangrot J."/>
            <person name="Rosling A."/>
        </authorList>
    </citation>
    <scope>NUCLEOTIDE SEQUENCE</scope>
    <source>
        <strain evidence="6">BR232B</strain>
    </source>
</reference>
<dbReference type="OrthoDB" id="66881at2759"/>
<keyword evidence="5" id="KW-0560">Oxidoreductase</keyword>
<evidence type="ECO:0000256" key="5">
    <source>
        <dbReference type="ARBA" id="ARBA00023002"/>
    </source>
</evidence>
<dbReference type="Proteomes" id="UP000789739">
    <property type="component" value="Unassembled WGS sequence"/>
</dbReference>
<dbReference type="PANTHER" id="PTHR23023">
    <property type="entry name" value="DIMETHYLANILINE MONOOXYGENASE"/>
    <property type="match status" value="1"/>
</dbReference>
<keyword evidence="2" id="KW-0285">Flavoprotein</keyword>
<dbReference type="InterPro" id="IPR020946">
    <property type="entry name" value="Flavin_mOase-like"/>
</dbReference>
<dbReference type="Pfam" id="PF00743">
    <property type="entry name" value="FMO-like"/>
    <property type="match status" value="1"/>
</dbReference>
<dbReference type="GO" id="GO:0050660">
    <property type="term" value="F:flavin adenine dinucleotide binding"/>
    <property type="evidence" value="ECO:0007669"/>
    <property type="project" value="InterPro"/>
</dbReference>
<name>A0A9N8ZFQ1_9GLOM</name>
<comment type="similarity">
    <text evidence="1">Belongs to the FMO family.</text>
</comment>
<dbReference type="AlphaFoldDB" id="A0A9N8ZFQ1"/>
<dbReference type="PIRSF" id="PIRSF000332">
    <property type="entry name" value="FMO"/>
    <property type="match status" value="1"/>
</dbReference>
<dbReference type="PRINTS" id="PR00419">
    <property type="entry name" value="ADXRDTASE"/>
</dbReference>
<proteinExistence type="inferred from homology"/>
<accession>A0A9N8ZFQ1</accession>
<evidence type="ECO:0000256" key="1">
    <source>
        <dbReference type="ARBA" id="ARBA00009183"/>
    </source>
</evidence>
<dbReference type="GO" id="GO:0050661">
    <property type="term" value="F:NADP binding"/>
    <property type="evidence" value="ECO:0007669"/>
    <property type="project" value="InterPro"/>
</dbReference>
<evidence type="ECO:0000256" key="4">
    <source>
        <dbReference type="ARBA" id="ARBA00022857"/>
    </source>
</evidence>
<dbReference type="SUPFAM" id="SSF51905">
    <property type="entry name" value="FAD/NAD(P)-binding domain"/>
    <property type="match status" value="1"/>
</dbReference>
<dbReference type="InterPro" id="IPR000960">
    <property type="entry name" value="Flavin_mOase"/>
</dbReference>
<keyword evidence="3" id="KW-0274">FAD</keyword>
<gene>
    <name evidence="6" type="ORF">PBRASI_LOCUS1878</name>
</gene>
<dbReference type="Gene3D" id="3.50.50.60">
    <property type="entry name" value="FAD/NAD(P)-binding domain"/>
    <property type="match status" value="3"/>
</dbReference>